<keyword evidence="8" id="KW-0548">Nucleotidyltransferase</keyword>
<keyword evidence="8" id="KW-0808">Transferase</keyword>
<organism evidence="11 12">
    <name type="scientific">Perkinsus olseni</name>
    <name type="common">Perkinsus atlanticus</name>
    <dbReference type="NCBI Taxonomy" id="32597"/>
    <lineage>
        <taxon>Eukaryota</taxon>
        <taxon>Sar</taxon>
        <taxon>Alveolata</taxon>
        <taxon>Perkinsozoa</taxon>
        <taxon>Perkinsea</taxon>
        <taxon>Perkinsida</taxon>
        <taxon>Perkinsidae</taxon>
        <taxon>Perkinsus</taxon>
    </lineage>
</organism>
<evidence type="ECO:0000256" key="1">
    <source>
        <dbReference type="ARBA" id="ARBA00022722"/>
    </source>
</evidence>
<dbReference type="PANTHER" id="PTHR42648">
    <property type="entry name" value="TRANSPOSASE, PUTATIVE-RELATED"/>
    <property type="match status" value="1"/>
</dbReference>
<dbReference type="GO" id="GO:0046872">
    <property type="term" value="F:metal ion binding"/>
    <property type="evidence" value="ECO:0007669"/>
    <property type="project" value="UniProtKB-KW"/>
</dbReference>
<evidence type="ECO:0000256" key="6">
    <source>
        <dbReference type="ARBA" id="ARBA00022908"/>
    </source>
</evidence>
<dbReference type="InterPro" id="IPR036397">
    <property type="entry name" value="RNaseH_sf"/>
</dbReference>
<keyword evidence="8" id="KW-0239">DNA-directed DNA polymerase</keyword>
<keyword evidence="1" id="KW-0540">Nuclease</keyword>
<dbReference type="Proteomes" id="UP000574390">
    <property type="component" value="Unassembled WGS sequence"/>
</dbReference>
<keyword evidence="4" id="KW-0378">Hydrolase</keyword>
<dbReference type="EMBL" id="JABANM010001450">
    <property type="protein sequence ID" value="KAF4754271.1"/>
    <property type="molecule type" value="Genomic_DNA"/>
</dbReference>
<dbReference type="InterPro" id="IPR012337">
    <property type="entry name" value="RNaseH-like_sf"/>
</dbReference>
<dbReference type="GO" id="GO:0015074">
    <property type="term" value="P:DNA integration"/>
    <property type="evidence" value="ECO:0007669"/>
    <property type="project" value="UniProtKB-KW"/>
</dbReference>
<keyword evidence="7" id="KW-0695">RNA-directed DNA polymerase</keyword>
<keyword evidence="6" id="KW-0229">DNA integration</keyword>
<comment type="caution">
    <text evidence="11">The sequence shown here is derived from an EMBL/GenBank/DDBJ whole genome shotgun (WGS) entry which is preliminary data.</text>
</comment>
<dbReference type="InterPro" id="IPR001584">
    <property type="entry name" value="Integrase_cat-core"/>
</dbReference>
<evidence type="ECO:0000313" key="11">
    <source>
        <dbReference type="EMBL" id="KAF4754271.1"/>
    </source>
</evidence>
<evidence type="ECO:0000256" key="2">
    <source>
        <dbReference type="ARBA" id="ARBA00022723"/>
    </source>
</evidence>
<keyword evidence="5" id="KW-0460">Magnesium</keyword>
<keyword evidence="9" id="KW-0233">DNA recombination</keyword>
<reference evidence="11 12" key="1">
    <citation type="submission" date="2020-04" db="EMBL/GenBank/DDBJ databases">
        <title>Perkinsus olseni comparative genomics.</title>
        <authorList>
            <person name="Bogema D.R."/>
        </authorList>
    </citation>
    <scope>NUCLEOTIDE SEQUENCE [LARGE SCALE GENOMIC DNA]</scope>
    <source>
        <strain evidence="11">ATCC PRA-205</strain>
    </source>
</reference>
<dbReference type="GO" id="GO:0003887">
    <property type="term" value="F:DNA-directed DNA polymerase activity"/>
    <property type="evidence" value="ECO:0007669"/>
    <property type="project" value="UniProtKB-KW"/>
</dbReference>
<sequence length="156" mass="17447">SNCDACQRGKTFPGDRQAWHNTQGYAKCKVPFAKVYTDVVGPYQTKNSESSMFAITIVDGASGYALTRSTKHSPTSQDVVELFQHLAEVYGTSPLVVHTDNGSIFVSERFSKYLRTILAVQERSAVHASWSNGKVERLHRDINAYIRCRSNKQTLN</sequence>
<evidence type="ECO:0000259" key="10">
    <source>
        <dbReference type="PROSITE" id="PS50994"/>
    </source>
</evidence>
<evidence type="ECO:0000256" key="8">
    <source>
        <dbReference type="ARBA" id="ARBA00022932"/>
    </source>
</evidence>
<dbReference type="PROSITE" id="PS50994">
    <property type="entry name" value="INTEGRASE"/>
    <property type="match status" value="1"/>
</dbReference>
<evidence type="ECO:0000256" key="7">
    <source>
        <dbReference type="ARBA" id="ARBA00022918"/>
    </source>
</evidence>
<dbReference type="GO" id="GO:0016787">
    <property type="term" value="F:hydrolase activity"/>
    <property type="evidence" value="ECO:0007669"/>
    <property type="project" value="UniProtKB-KW"/>
</dbReference>
<dbReference type="InterPro" id="IPR039537">
    <property type="entry name" value="Retrotran_Ty1/copia-like"/>
</dbReference>
<feature type="domain" description="Integrase catalytic" evidence="10">
    <location>
        <begin position="27"/>
        <end position="156"/>
    </location>
</feature>
<accession>A0A7J6UAQ9</accession>
<dbReference type="Pfam" id="PF00665">
    <property type="entry name" value="rve"/>
    <property type="match status" value="1"/>
</dbReference>
<evidence type="ECO:0000256" key="9">
    <source>
        <dbReference type="ARBA" id="ARBA00023172"/>
    </source>
</evidence>
<dbReference type="Gene3D" id="3.30.420.10">
    <property type="entry name" value="Ribonuclease H-like superfamily/Ribonuclease H"/>
    <property type="match status" value="1"/>
</dbReference>
<evidence type="ECO:0000256" key="4">
    <source>
        <dbReference type="ARBA" id="ARBA00022801"/>
    </source>
</evidence>
<feature type="non-terminal residue" evidence="11">
    <location>
        <position position="156"/>
    </location>
</feature>
<dbReference type="AlphaFoldDB" id="A0A7J6UAQ9"/>
<evidence type="ECO:0000256" key="3">
    <source>
        <dbReference type="ARBA" id="ARBA00022759"/>
    </source>
</evidence>
<gene>
    <name evidence="11" type="ORF">FOZ62_006444</name>
</gene>
<dbReference type="GO" id="GO:0006310">
    <property type="term" value="P:DNA recombination"/>
    <property type="evidence" value="ECO:0007669"/>
    <property type="project" value="UniProtKB-KW"/>
</dbReference>
<dbReference type="GO" id="GO:0004519">
    <property type="term" value="F:endonuclease activity"/>
    <property type="evidence" value="ECO:0007669"/>
    <property type="project" value="UniProtKB-KW"/>
</dbReference>
<keyword evidence="2" id="KW-0479">Metal-binding</keyword>
<dbReference type="SUPFAM" id="SSF53098">
    <property type="entry name" value="Ribonuclease H-like"/>
    <property type="match status" value="1"/>
</dbReference>
<name>A0A7J6UAQ9_PEROL</name>
<keyword evidence="3" id="KW-0255">Endonuclease</keyword>
<feature type="non-terminal residue" evidence="11">
    <location>
        <position position="1"/>
    </location>
</feature>
<proteinExistence type="predicted"/>
<dbReference type="GO" id="GO:0003964">
    <property type="term" value="F:RNA-directed DNA polymerase activity"/>
    <property type="evidence" value="ECO:0007669"/>
    <property type="project" value="UniProtKB-KW"/>
</dbReference>
<dbReference type="GO" id="GO:0003676">
    <property type="term" value="F:nucleic acid binding"/>
    <property type="evidence" value="ECO:0007669"/>
    <property type="project" value="InterPro"/>
</dbReference>
<evidence type="ECO:0000313" key="12">
    <source>
        <dbReference type="Proteomes" id="UP000574390"/>
    </source>
</evidence>
<protein>
    <recommendedName>
        <fullName evidence="10">Integrase catalytic domain-containing protein</fullName>
    </recommendedName>
</protein>
<dbReference type="PANTHER" id="PTHR42648:SF11">
    <property type="entry name" value="TRANSPOSON TY4-P GAG-POL POLYPROTEIN"/>
    <property type="match status" value="1"/>
</dbReference>
<evidence type="ECO:0000256" key="5">
    <source>
        <dbReference type="ARBA" id="ARBA00022842"/>
    </source>
</evidence>